<dbReference type="PANTHER" id="PTHR36439:SF1">
    <property type="entry name" value="DUF1697 DOMAIN-CONTAINING PROTEIN"/>
    <property type="match status" value="1"/>
</dbReference>
<dbReference type="Gene3D" id="3.30.70.1260">
    <property type="entry name" value="bacterial protein sp0830 like"/>
    <property type="match status" value="1"/>
</dbReference>
<evidence type="ECO:0000313" key="2">
    <source>
        <dbReference type="Proteomes" id="UP000184225"/>
    </source>
</evidence>
<sequence>MSQKYVALLRGINVGGKRKLKMADLRESVLKIDFTEVSTYIQSGNLFFTSEEKNARILEEKLAQHLLDEYTYDIPVVIRTAGEIEKAISKNPFSNAEDFKQLHLIFLKENPAQDLVNAFKELEFPSEQFKIEEKHLYVNYTEGVRNSKLSTTFIEKKLKTKATARNWKTLLKIESFLKG</sequence>
<dbReference type="Gene3D" id="3.30.70.1280">
    <property type="entry name" value="SP0830-like domains"/>
    <property type="match status" value="1"/>
</dbReference>
<keyword evidence="2" id="KW-1185">Reference proteome</keyword>
<dbReference type="AlphaFoldDB" id="A0A1M6AEJ4"/>
<proteinExistence type="predicted"/>
<dbReference type="Proteomes" id="UP000184225">
    <property type="component" value="Unassembled WGS sequence"/>
</dbReference>
<dbReference type="PIRSF" id="PIRSF008502">
    <property type="entry name" value="UCP008502"/>
    <property type="match status" value="1"/>
</dbReference>
<dbReference type="InterPro" id="IPR012545">
    <property type="entry name" value="DUF1697"/>
</dbReference>
<reference evidence="1 2" key="1">
    <citation type="submission" date="2016-11" db="EMBL/GenBank/DDBJ databases">
        <authorList>
            <person name="Jaros S."/>
            <person name="Januszkiewicz K."/>
            <person name="Wedrychowicz H."/>
        </authorList>
    </citation>
    <scope>NUCLEOTIDE SEQUENCE [LARGE SCALE GENOMIC DNA]</scope>
    <source>
        <strain evidence="1 2">DSM 21425</strain>
    </source>
</reference>
<name>A0A1M6AEJ4_9FLAO</name>
<dbReference type="RefSeq" id="WP_073147353.1">
    <property type="nucleotide sequence ID" value="NZ_FQYY01000001.1"/>
</dbReference>
<dbReference type="SUPFAM" id="SSF160379">
    <property type="entry name" value="SP0830-like"/>
    <property type="match status" value="1"/>
</dbReference>
<dbReference type="OrthoDB" id="9806494at2"/>
<dbReference type="EMBL" id="FQYY01000001">
    <property type="protein sequence ID" value="SHI34623.1"/>
    <property type="molecule type" value="Genomic_DNA"/>
</dbReference>
<accession>A0A1M6AEJ4</accession>
<gene>
    <name evidence="1" type="ORF">SAMN04488096_101220</name>
</gene>
<dbReference type="PANTHER" id="PTHR36439">
    <property type="entry name" value="BLL4334 PROTEIN"/>
    <property type="match status" value="1"/>
</dbReference>
<evidence type="ECO:0000313" key="1">
    <source>
        <dbReference type="EMBL" id="SHI34623.1"/>
    </source>
</evidence>
<dbReference type="Pfam" id="PF08002">
    <property type="entry name" value="DUF1697"/>
    <property type="match status" value="1"/>
</dbReference>
<organism evidence="1 2">
    <name type="scientific">Mesonia phycicola</name>
    <dbReference type="NCBI Taxonomy" id="579105"/>
    <lineage>
        <taxon>Bacteria</taxon>
        <taxon>Pseudomonadati</taxon>
        <taxon>Bacteroidota</taxon>
        <taxon>Flavobacteriia</taxon>
        <taxon>Flavobacteriales</taxon>
        <taxon>Flavobacteriaceae</taxon>
        <taxon>Mesonia</taxon>
    </lineage>
</organism>
<protein>
    <submittedName>
        <fullName evidence="1">Uncharacterized conserved protein, DUF1697 family</fullName>
    </submittedName>
</protein>